<dbReference type="InterPro" id="IPR014016">
    <property type="entry name" value="UvrD-like_ATP-bd"/>
</dbReference>
<evidence type="ECO:0000256" key="2">
    <source>
        <dbReference type="ARBA" id="ARBA00022801"/>
    </source>
</evidence>
<name>A0ABQ5SXC2_9ACTN</name>
<dbReference type="PROSITE" id="PS51198">
    <property type="entry name" value="UVRD_HELICASE_ATP_BIND"/>
    <property type="match status" value="1"/>
</dbReference>
<proteinExistence type="predicted"/>
<protein>
    <submittedName>
        <fullName evidence="7">DNA helicase</fullName>
    </submittedName>
</protein>
<keyword evidence="3 5" id="KW-0347">Helicase</keyword>
<reference evidence="7" key="2">
    <citation type="submission" date="2023-01" db="EMBL/GenBank/DDBJ databases">
        <authorList>
            <person name="Sun Q."/>
            <person name="Evtushenko L."/>
        </authorList>
    </citation>
    <scope>NUCLEOTIDE SEQUENCE</scope>
    <source>
        <strain evidence="7">VKM Ac-1246</strain>
    </source>
</reference>
<dbReference type="Proteomes" id="UP001142292">
    <property type="component" value="Unassembled WGS sequence"/>
</dbReference>
<dbReference type="GO" id="GO:0004386">
    <property type="term" value="F:helicase activity"/>
    <property type="evidence" value="ECO:0007669"/>
    <property type="project" value="UniProtKB-KW"/>
</dbReference>
<sequence>MQAFDLAGRHDAKADPILIADDEQHFAAIGQSLDEQISELNERLDEVRRRPGGHGQEAMDRDLEVHRIGSQLRMLRRFSLDLCLGRIVTEGGRTIYIGRLGLTASDGRRLLVDWRSPAAEPFFAATHADPGGLLSRRRYRWTNGRITDYWDEVFTAEGLEGHAALDDQSAFIATLGSSRSARMRDVLGTIQSDQDAIIRASSRGALVVDGGPGTGKTVVALHRTAYLLYSDPRLGEGKGGVLFVGPHEPYLSYVADVLPSLGEEGVRTTTLRRMVPEGVSLLPETDAEVARLKADARMVAAIEPAVALYEKPPTKATLVETPYGDAVITKGDWAEALAAAEQGVPHNDARDQVWEALLRIVTEKIQANAGADHDYDYDADAGADADADDWGDAEQEEEFDAYGLVDEDAVDAIHASLEANAGLREVFGQVWPRLRPADIVGDLWEVPAFLRMCAPWLTPEEVKALQREDPQAWTEADLPLLDAAHRRLGDPEASRRRAAQKAAAAADRKAKAEVVSDLISNDDSDMVVMSMLRGQDLRTALLDDTVREPDERDPYAGPFAHIVVDEAQELTDAEWQMLISRCPSRSFTIVGDRAQARHGFTESWRERLERGGLGRIEMAGLSINYRTPEEVMAEAEPVIRAALPDANVPTSIRASGIPVVHGSVQDLDEILDTWLAENEEGIACVIAAGTPDTDEGRVRRLSPEHAKGLEFDLVVVVDPGSYGTGIEGAVDRYVAMTRATQQLAVLT</sequence>
<feature type="domain" description="UvrD-like helicase ATP-binding" evidence="6">
    <location>
        <begin position="189"/>
        <end position="628"/>
    </location>
</feature>
<keyword evidence="8" id="KW-1185">Reference proteome</keyword>
<dbReference type="SUPFAM" id="SSF52540">
    <property type="entry name" value="P-loop containing nucleoside triphosphate hydrolases"/>
    <property type="match status" value="1"/>
</dbReference>
<evidence type="ECO:0000313" key="8">
    <source>
        <dbReference type="Proteomes" id="UP001142292"/>
    </source>
</evidence>
<reference evidence="7" key="1">
    <citation type="journal article" date="2014" name="Int. J. Syst. Evol. Microbiol.">
        <title>Complete genome of a new Firmicutes species belonging to the dominant human colonic microbiota ('Ruminococcus bicirculans') reveals two chromosomes and a selective capacity to utilize plant glucans.</title>
        <authorList>
            <consortium name="NISC Comparative Sequencing Program"/>
            <person name="Wegmann U."/>
            <person name="Louis P."/>
            <person name="Goesmann A."/>
            <person name="Henrissat B."/>
            <person name="Duncan S.H."/>
            <person name="Flint H.J."/>
        </authorList>
    </citation>
    <scope>NUCLEOTIDE SEQUENCE</scope>
    <source>
        <strain evidence="7">VKM Ac-1246</strain>
    </source>
</reference>
<gene>
    <name evidence="7" type="ORF">GCM10017579_16120</name>
</gene>
<evidence type="ECO:0000256" key="3">
    <source>
        <dbReference type="ARBA" id="ARBA00022806"/>
    </source>
</evidence>
<dbReference type="InterPro" id="IPR027417">
    <property type="entry name" value="P-loop_NTPase"/>
</dbReference>
<evidence type="ECO:0000256" key="4">
    <source>
        <dbReference type="ARBA" id="ARBA00022840"/>
    </source>
</evidence>
<dbReference type="PANTHER" id="PTHR11070:SF45">
    <property type="entry name" value="DNA 3'-5' HELICASE"/>
    <property type="match status" value="1"/>
</dbReference>
<keyword evidence="4 5" id="KW-0067">ATP-binding</keyword>
<evidence type="ECO:0000313" key="7">
    <source>
        <dbReference type="EMBL" id="GLJ67576.1"/>
    </source>
</evidence>
<dbReference type="RefSeq" id="WP_189117747.1">
    <property type="nucleotide sequence ID" value="NZ_BMRK01000004.1"/>
</dbReference>
<feature type="binding site" evidence="5">
    <location>
        <begin position="210"/>
        <end position="217"/>
    </location>
    <ligand>
        <name>ATP</name>
        <dbReference type="ChEBI" id="CHEBI:30616"/>
    </ligand>
</feature>
<keyword evidence="1 5" id="KW-0547">Nucleotide-binding</keyword>
<dbReference type="NCBIfam" id="NF041254">
    <property type="entry name" value="motor_HelR"/>
    <property type="match status" value="1"/>
</dbReference>
<evidence type="ECO:0000259" key="6">
    <source>
        <dbReference type="PROSITE" id="PS51198"/>
    </source>
</evidence>
<accession>A0ABQ5SXC2</accession>
<dbReference type="InterPro" id="IPR000212">
    <property type="entry name" value="DNA_helicase_UvrD/REP"/>
</dbReference>
<organism evidence="7 8">
    <name type="scientific">Nocardioides luteus</name>
    <dbReference type="NCBI Taxonomy" id="1844"/>
    <lineage>
        <taxon>Bacteria</taxon>
        <taxon>Bacillati</taxon>
        <taxon>Actinomycetota</taxon>
        <taxon>Actinomycetes</taxon>
        <taxon>Propionibacteriales</taxon>
        <taxon>Nocardioidaceae</taxon>
        <taxon>Nocardioides</taxon>
    </lineage>
</organism>
<evidence type="ECO:0000256" key="1">
    <source>
        <dbReference type="ARBA" id="ARBA00022741"/>
    </source>
</evidence>
<dbReference type="PANTHER" id="PTHR11070">
    <property type="entry name" value="UVRD / RECB / PCRA DNA HELICASE FAMILY MEMBER"/>
    <property type="match status" value="1"/>
</dbReference>
<keyword evidence="2 5" id="KW-0378">Hydrolase</keyword>
<dbReference type="EMBL" id="BSEL01000004">
    <property type="protein sequence ID" value="GLJ67576.1"/>
    <property type="molecule type" value="Genomic_DNA"/>
</dbReference>
<evidence type="ECO:0000256" key="5">
    <source>
        <dbReference type="PROSITE-ProRule" id="PRU00560"/>
    </source>
</evidence>
<dbReference type="Gene3D" id="3.40.50.300">
    <property type="entry name" value="P-loop containing nucleotide triphosphate hydrolases"/>
    <property type="match status" value="3"/>
</dbReference>
<comment type="caution">
    <text evidence="7">The sequence shown here is derived from an EMBL/GenBank/DDBJ whole genome shotgun (WGS) entry which is preliminary data.</text>
</comment>